<dbReference type="RefSeq" id="WP_023508390.1">
    <property type="nucleotide sequence ID" value="NZ_AWTC01000001.1"/>
</dbReference>
<sequence length="68" mass="7720">MMGQRLFAKRLSQEWKKKLGVARSVIDGWILLYFVIPAAVLLPILYHEDGKRLIITGALSFPSPLCCF</sequence>
<comment type="caution">
    <text evidence="2">The sequence shown here is derived from an EMBL/GenBank/DDBJ whole genome shotgun (WGS) entry which is preliminary data.</text>
</comment>
<dbReference type="EMBL" id="AWTC01000001">
    <property type="protein sequence ID" value="EST13650.1"/>
    <property type="molecule type" value="Genomic_DNA"/>
</dbReference>
<protein>
    <submittedName>
        <fullName evidence="2">Uncharacterized protein</fullName>
    </submittedName>
</protein>
<keyword evidence="1" id="KW-1133">Transmembrane helix</keyword>
<name>V6J1F8_9BACL</name>
<keyword evidence="3" id="KW-1185">Reference proteome</keyword>
<proteinExistence type="predicted"/>
<keyword evidence="1" id="KW-0472">Membrane</keyword>
<reference evidence="2 3" key="1">
    <citation type="journal article" date="2013" name="Genome Announc.">
        <title>Genome Sequence of Sporolactobacillus laevolacticus DSM442, an Efficient Polymer-Grade D-Lactate Producer from Agricultural Waste Cottonseed as a Nitrogen Source.</title>
        <authorList>
            <person name="Wang H."/>
            <person name="Wang L."/>
            <person name="Ju J."/>
            <person name="Yu B."/>
            <person name="Ma Y."/>
        </authorList>
    </citation>
    <scope>NUCLEOTIDE SEQUENCE [LARGE SCALE GENOMIC DNA]</scope>
    <source>
        <strain evidence="2 3">DSM 442</strain>
    </source>
</reference>
<organism evidence="2 3">
    <name type="scientific">Sporolactobacillus laevolacticus DSM 442</name>
    <dbReference type="NCBI Taxonomy" id="1395513"/>
    <lineage>
        <taxon>Bacteria</taxon>
        <taxon>Bacillati</taxon>
        <taxon>Bacillota</taxon>
        <taxon>Bacilli</taxon>
        <taxon>Bacillales</taxon>
        <taxon>Sporolactobacillaceae</taxon>
        <taxon>Sporolactobacillus</taxon>
    </lineage>
</organism>
<gene>
    <name evidence="2" type="ORF">P343_00320</name>
</gene>
<dbReference type="Proteomes" id="UP000018296">
    <property type="component" value="Unassembled WGS sequence"/>
</dbReference>
<evidence type="ECO:0000256" key="1">
    <source>
        <dbReference type="SAM" id="Phobius"/>
    </source>
</evidence>
<evidence type="ECO:0000313" key="3">
    <source>
        <dbReference type="Proteomes" id="UP000018296"/>
    </source>
</evidence>
<accession>V6J1F8</accession>
<dbReference type="OrthoDB" id="2448479at2"/>
<keyword evidence="1" id="KW-0812">Transmembrane</keyword>
<feature type="transmembrane region" description="Helical" evidence="1">
    <location>
        <begin position="21"/>
        <end position="46"/>
    </location>
</feature>
<evidence type="ECO:0000313" key="2">
    <source>
        <dbReference type="EMBL" id="EST13650.1"/>
    </source>
</evidence>
<dbReference type="AlphaFoldDB" id="V6J1F8"/>